<organism evidence="1 2">
    <name type="scientific">Geoalkalibacter subterraneus</name>
    <dbReference type="NCBI Taxonomy" id="483547"/>
    <lineage>
        <taxon>Bacteria</taxon>
        <taxon>Pseudomonadati</taxon>
        <taxon>Thermodesulfobacteriota</taxon>
        <taxon>Desulfuromonadia</taxon>
        <taxon>Desulfuromonadales</taxon>
        <taxon>Geoalkalibacteraceae</taxon>
        <taxon>Geoalkalibacter</taxon>
    </lineage>
</organism>
<gene>
    <name evidence="1" type="ORF">GSUB_17585</name>
</gene>
<evidence type="ECO:0000313" key="2">
    <source>
        <dbReference type="Proteomes" id="UP000035036"/>
    </source>
</evidence>
<keyword evidence="2" id="KW-1185">Reference proteome</keyword>
<dbReference type="AlphaFoldDB" id="A0A0B5FLH5"/>
<dbReference type="EMBL" id="CP010312">
    <property type="protein sequence ID" value="AJF08288.1"/>
    <property type="molecule type" value="Genomic_DNA"/>
</dbReference>
<dbReference type="HOGENOM" id="CLU_1238739_0_0_7"/>
<dbReference type="RefSeq" id="WP_040202955.1">
    <property type="nucleotide sequence ID" value="NZ_CP010312.1"/>
</dbReference>
<evidence type="ECO:0000313" key="1">
    <source>
        <dbReference type="EMBL" id="AJF08288.1"/>
    </source>
</evidence>
<proteinExistence type="predicted"/>
<name>A0A0B5FLH5_9BACT</name>
<sequence length="223" mass="25628">MQTQPESSLYQRHLYSIDIYDEDTVLTDYTEEAHKRYLVEKDQLMKFFRSNICFKPEKGLIQVETDGIKSIYIYDLAPQTRTIMVLARNAKEPQAFEVEVPGLIVKASISESNQGFTVHSLNLACYAGRKWTDKKPLYELALPNISDTSLCLGSGASDIEARTAREAIEFAIFETPFNTHNNICGKANLSFQAFHQKHQGRFPFSQLNRVDWNPLEKEARDFY</sequence>
<reference evidence="1 2" key="1">
    <citation type="journal article" date="2015" name="Genome Announc.">
        <title>Genomes of Geoalkalibacter ferrihydriticus Z-0531T and Geoalkalibacter subterraneus Red1T, Two Haloalkaliphilic Metal-Reducing Deltaproteobacteria.</title>
        <authorList>
            <person name="Badalamenti J.P."/>
            <person name="Krajmalnik-Brown R."/>
            <person name="Torres C.I."/>
            <person name="Bond D.R."/>
        </authorList>
    </citation>
    <scope>NUCLEOTIDE SEQUENCE [LARGE SCALE GENOMIC DNA]</scope>
    <source>
        <strain evidence="1 2">Red1</strain>
        <plasmid evidence="2">Plasmid pGSUB1</plasmid>
    </source>
</reference>
<dbReference type="KEGG" id="gsb:GSUB_17585"/>
<keyword evidence="1" id="KW-0614">Plasmid</keyword>
<geneLocation type="plasmid" evidence="1 2">
    <name>pGSUB1</name>
</geneLocation>
<accession>A0A0B5FLH5</accession>
<dbReference type="Proteomes" id="UP000035036">
    <property type="component" value="Plasmid pGSUB1"/>
</dbReference>
<protein>
    <submittedName>
        <fullName evidence="1">Uncharacterized protein</fullName>
    </submittedName>
</protein>